<comment type="caution">
    <text evidence="1">The sequence shown here is derived from an EMBL/GenBank/DDBJ whole genome shotgun (WGS) entry which is preliminary data.</text>
</comment>
<gene>
    <name evidence="1" type="ORF">MNOR_LOCUS30992</name>
</gene>
<proteinExistence type="predicted"/>
<dbReference type="AlphaFoldDB" id="A0AAV2RZ03"/>
<keyword evidence="2" id="KW-1185">Reference proteome</keyword>
<sequence length="105" mass="12053">PNKYYLAEPKNASALAEYVYEHHFPPHHYWLGARGDGSNMVWGRGPGRRVVAQTEPWGLNEPFRVSSSYCMDLRVADFPIINPLAVHLCRQALNHFYICECTPIH</sequence>
<evidence type="ECO:0008006" key="3">
    <source>
        <dbReference type="Google" id="ProtNLM"/>
    </source>
</evidence>
<dbReference type="EMBL" id="CAXKWB010038958">
    <property type="protein sequence ID" value="CAL4152639.1"/>
    <property type="molecule type" value="Genomic_DNA"/>
</dbReference>
<evidence type="ECO:0000313" key="2">
    <source>
        <dbReference type="Proteomes" id="UP001497623"/>
    </source>
</evidence>
<feature type="non-terminal residue" evidence="1">
    <location>
        <position position="1"/>
    </location>
</feature>
<evidence type="ECO:0000313" key="1">
    <source>
        <dbReference type="EMBL" id="CAL4152639.1"/>
    </source>
</evidence>
<accession>A0AAV2RZ03</accession>
<dbReference type="Proteomes" id="UP001497623">
    <property type="component" value="Unassembled WGS sequence"/>
</dbReference>
<protein>
    <recommendedName>
        <fullName evidence="3">C-type lectin domain-containing protein</fullName>
    </recommendedName>
</protein>
<reference evidence="1 2" key="1">
    <citation type="submission" date="2024-05" db="EMBL/GenBank/DDBJ databases">
        <authorList>
            <person name="Wallberg A."/>
        </authorList>
    </citation>
    <scope>NUCLEOTIDE SEQUENCE [LARGE SCALE GENOMIC DNA]</scope>
</reference>
<name>A0AAV2RZ03_MEGNR</name>
<organism evidence="1 2">
    <name type="scientific">Meganyctiphanes norvegica</name>
    <name type="common">Northern krill</name>
    <name type="synonym">Thysanopoda norvegica</name>
    <dbReference type="NCBI Taxonomy" id="48144"/>
    <lineage>
        <taxon>Eukaryota</taxon>
        <taxon>Metazoa</taxon>
        <taxon>Ecdysozoa</taxon>
        <taxon>Arthropoda</taxon>
        <taxon>Crustacea</taxon>
        <taxon>Multicrustacea</taxon>
        <taxon>Malacostraca</taxon>
        <taxon>Eumalacostraca</taxon>
        <taxon>Eucarida</taxon>
        <taxon>Euphausiacea</taxon>
        <taxon>Euphausiidae</taxon>
        <taxon>Meganyctiphanes</taxon>
    </lineage>
</organism>